<dbReference type="EMBL" id="BMLX01000002">
    <property type="protein sequence ID" value="GGP20967.1"/>
    <property type="molecule type" value="Genomic_DNA"/>
</dbReference>
<evidence type="ECO:0000256" key="2">
    <source>
        <dbReference type="ARBA" id="ARBA00007400"/>
    </source>
</evidence>
<dbReference type="PANTHER" id="PTHR40074:SF2">
    <property type="entry name" value="O-ACETYLTRANSFERASE WECH"/>
    <property type="match status" value="1"/>
</dbReference>
<keyword evidence="3" id="KW-1003">Cell membrane</keyword>
<proteinExistence type="inferred from homology"/>
<accession>A0ABQ2P8H0</accession>
<dbReference type="PANTHER" id="PTHR40074">
    <property type="entry name" value="O-ACETYLTRANSFERASE WECH"/>
    <property type="match status" value="1"/>
</dbReference>
<dbReference type="Pfam" id="PF01757">
    <property type="entry name" value="Acyl_transf_3"/>
    <property type="match status" value="1"/>
</dbReference>
<evidence type="ECO:0000313" key="9">
    <source>
        <dbReference type="EMBL" id="GGP20967.1"/>
    </source>
</evidence>
<feature type="transmembrane region" description="Helical" evidence="7">
    <location>
        <begin position="275"/>
        <end position="297"/>
    </location>
</feature>
<dbReference type="InterPro" id="IPR002656">
    <property type="entry name" value="Acyl_transf_3_dom"/>
</dbReference>
<feature type="transmembrane region" description="Helical" evidence="7">
    <location>
        <begin position="42"/>
        <end position="63"/>
    </location>
</feature>
<protein>
    <recommendedName>
        <fullName evidence="8">Acyltransferase 3 domain-containing protein</fullName>
    </recommendedName>
</protein>
<dbReference type="Proteomes" id="UP000637267">
    <property type="component" value="Unassembled WGS sequence"/>
</dbReference>
<feature type="transmembrane region" description="Helical" evidence="7">
    <location>
        <begin position="83"/>
        <end position="100"/>
    </location>
</feature>
<feature type="domain" description="Acyltransferase 3" evidence="8">
    <location>
        <begin position="37"/>
        <end position="364"/>
    </location>
</feature>
<evidence type="ECO:0000259" key="8">
    <source>
        <dbReference type="Pfam" id="PF01757"/>
    </source>
</evidence>
<organism evidence="9 10">
    <name type="scientific">Silvimonas iriomotensis</name>
    <dbReference type="NCBI Taxonomy" id="449662"/>
    <lineage>
        <taxon>Bacteria</taxon>
        <taxon>Pseudomonadati</taxon>
        <taxon>Pseudomonadota</taxon>
        <taxon>Betaproteobacteria</taxon>
        <taxon>Neisseriales</taxon>
        <taxon>Chitinibacteraceae</taxon>
        <taxon>Silvimonas</taxon>
    </lineage>
</organism>
<feature type="transmembrane region" description="Helical" evidence="7">
    <location>
        <begin position="347"/>
        <end position="367"/>
    </location>
</feature>
<gene>
    <name evidence="9" type="ORF">GCM10010970_17850</name>
</gene>
<keyword evidence="6 7" id="KW-0472">Membrane</keyword>
<comment type="similarity">
    <text evidence="2">Belongs to the acyltransferase 3 family.</text>
</comment>
<keyword evidence="5 7" id="KW-1133">Transmembrane helix</keyword>
<evidence type="ECO:0000256" key="3">
    <source>
        <dbReference type="ARBA" id="ARBA00022475"/>
    </source>
</evidence>
<feature type="transmembrane region" description="Helical" evidence="7">
    <location>
        <begin position="206"/>
        <end position="223"/>
    </location>
</feature>
<evidence type="ECO:0000313" key="10">
    <source>
        <dbReference type="Proteomes" id="UP000637267"/>
    </source>
</evidence>
<sequence>MSAFDSQLMPASTGQSQQAASAAATPVPADISVRFALLRFPLIVAVVYIHSFVTTVGLSSFRIGNMYSSPTSWMVREFFSQELCRLAVPGFFLISGYMFFWNFQGSLQGYATRLKKRVPTLLVPYILWNLLVIGLYAALQSVPAASGFISGQNVPVAQFDAMDWLNAFIGWRGYPAAYQFWFIRDLMIMVLLSLPLYWLLRYASHVVMALMLAAWFLQLLPGIPPFDEPPLFFVAGAYIAYHRIGLAGLDRLGPWLSALTLALACVSTANEVNNLGLGAVPHQLMILSGLASIYWLVGHIRAQSALFKGLMWGAGASFFVFAAHEPLMMGVRKLIYYVVRPDADGALLLYFLIPPLVIGICLVVWSAMRVVMPRVLAVLTGGRA</sequence>
<feature type="transmembrane region" description="Helical" evidence="7">
    <location>
        <begin position="181"/>
        <end position="199"/>
    </location>
</feature>
<comment type="caution">
    <text evidence="9">The sequence shown here is derived from an EMBL/GenBank/DDBJ whole genome shotgun (WGS) entry which is preliminary data.</text>
</comment>
<feature type="transmembrane region" description="Helical" evidence="7">
    <location>
        <begin position="121"/>
        <end position="139"/>
    </location>
</feature>
<keyword evidence="4 7" id="KW-0812">Transmembrane</keyword>
<evidence type="ECO:0000256" key="1">
    <source>
        <dbReference type="ARBA" id="ARBA00004651"/>
    </source>
</evidence>
<evidence type="ECO:0000256" key="6">
    <source>
        <dbReference type="ARBA" id="ARBA00023136"/>
    </source>
</evidence>
<evidence type="ECO:0000256" key="5">
    <source>
        <dbReference type="ARBA" id="ARBA00022989"/>
    </source>
</evidence>
<comment type="subcellular location">
    <subcellularLocation>
        <location evidence="1">Cell membrane</location>
        <topology evidence="1">Multi-pass membrane protein</topology>
    </subcellularLocation>
</comment>
<evidence type="ECO:0000256" key="7">
    <source>
        <dbReference type="SAM" id="Phobius"/>
    </source>
</evidence>
<keyword evidence="10" id="KW-1185">Reference proteome</keyword>
<evidence type="ECO:0000256" key="4">
    <source>
        <dbReference type="ARBA" id="ARBA00022692"/>
    </source>
</evidence>
<dbReference type="RefSeq" id="WP_188703920.1">
    <property type="nucleotide sequence ID" value="NZ_BMLX01000002.1"/>
</dbReference>
<reference evidence="10" key="1">
    <citation type="journal article" date="2019" name="Int. J. Syst. Evol. Microbiol.">
        <title>The Global Catalogue of Microorganisms (GCM) 10K type strain sequencing project: providing services to taxonomists for standard genome sequencing and annotation.</title>
        <authorList>
            <consortium name="The Broad Institute Genomics Platform"/>
            <consortium name="The Broad Institute Genome Sequencing Center for Infectious Disease"/>
            <person name="Wu L."/>
            <person name="Ma J."/>
        </authorList>
    </citation>
    <scope>NUCLEOTIDE SEQUENCE [LARGE SCALE GENOMIC DNA]</scope>
    <source>
        <strain evidence="10">CGMCC 1.8859</strain>
    </source>
</reference>
<name>A0ABQ2P8H0_9NEIS</name>
<feature type="transmembrane region" description="Helical" evidence="7">
    <location>
        <begin position="309"/>
        <end position="327"/>
    </location>
</feature>